<feature type="transmembrane region" description="Helical" evidence="5">
    <location>
        <begin position="201"/>
        <end position="220"/>
    </location>
</feature>
<dbReference type="EC" id="2.1.1.100" evidence="6"/>
<evidence type="ECO:0000256" key="1">
    <source>
        <dbReference type="ARBA" id="ARBA00004127"/>
    </source>
</evidence>
<comment type="caution">
    <text evidence="6">The sequence shown here is derived from an EMBL/GenBank/DDBJ whole genome shotgun (WGS) entry which is preliminary data.</text>
</comment>
<gene>
    <name evidence="6" type="ORF">ACK2TP_00410</name>
</gene>
<dbReference type="PANTHER" id="PTHR12714:SF9">
    <property type="entry name" value="PROTEIN-S-ISOPRENYLCYSTEINE O-METHYLTRANSFERASE"/>
    <property type="match status" value="1"/>
</dbReference>
<accession>A0ABW9KGI5</accession>
<evidence type="ECO:0000313" key="6">
    <source>
        <dbReference type="EMBL" id="MFN2974212.1"/>
    </source>
</evidence>
<dbReference type="RefSeq" id="WP_263414217.1">
    <property type="nucleotide sequence ID" value="NZ_BAABBH010000001.1"/>
</dbReference>
<dbReference type="GO" id="GO:0004671">
    <property type="term" value="F:protein C-terminal S-isoprenylcysteine carboxyl O-methyltransferase activity"/>
    <property type="evidence" value="ECO:0007669"/>
    <property type="project" value="UniProtKB-EC"/>
</dbReference>
<evidence type="ECO:0000256" key="3">
    <source>
        <dbReference type="ARBA" id="ARBA00022989"/>
    </source>
</evidence>
<dbReference type="GO" id="GO:0032259">
    <property type="term" value="P:methylation"/>
    <property type="evidence" value="ECO:0007669"/>
    <property type="project" value="UniProtKB-KW"/>
</dbReference>
<comment type="subcellular location">
    <subcellularLocation>
        <location evidence="1">Endomembrane system</location>
        <topology evidence="1">Multi-pass membrane protein</topology>
    </subcellularLocation>
</comment>
<dbReference type="Gene3D" id="1.20.120.1630">
    <property type="match status" value="1"/>
</dbReference>
<keyword evidence="4 5" id="KW-0472">Membrane</keyword>
<keyword evidence="7" id="KW-1185">Reference proteome</keyword>
<evidence type="ECO:0000256" key="5">
    <source>
        <dbReference type="SAM" id="Phobius"/>
    </source>
</evidence>
<evidence type="ECO:0000256" key="4">
    <source>
        <dbReference type="ARBA" id="ARBA00023136"/>
    </source>
</evidence>
<dbReference type="Proteomes" id="UP001634747">
    <property type="component" value="Unassembled WGS sequence"/>
</dbReference>
<reference evidence="6 7" key="1">
    <citation type="submission" date="2024-12" db="EMBL/GenBank/DDBJ databases">
        <authorList>
            <person name="Lee Y."/>
        </authorList>
    </citation>
    <scope>NUCLEOTIDE SEQUENCE [LARGE SCALE GENOMIC DNA]</scope>
    <source>
        <strain evidence="6 7">03SUJ4</strain>
    </source>
</reference>
<organism evidence="6 7">
    <name type="scientific">Terriglobus aquaticus</name>
    <dbReference type="NCBI Taxonomy" id="940139"/>
    <lineage>
        <taxon>Bacteria</taxon>
        <taxon>Pseudomonadati</taxon>
        <taxon>Acidobacteriota</taxon>
        <taxon>Terriglobia</taxon>
        <taxon>Terriglobales</taxon>
        <taxon>Acidobacteriaceae</taxon>
        <taxon>Terriglobus</taxon>
    </lineage>
</organism>
<dbReference type="PANTHER" id="PTHR12714">
    <property type="entry name" value="PROTEIN-S ISOPRENYLCYSTEINE O-METHYLTRANSFERASE"/>
    <property type="match status" value="1"/>
</dbReference>
<keyword evidence="2 5" id="KW-0812">Transmembrane</keyword>
<name>A0ABW9KGI5_9BACT</name>
<feature type="transmembrane region" description="Helical" evidence="5">
    <location>
        <begin position="232"/>
        <end position="250"/>
    </location>
</feature>
<protein>
    <submittedName>
        <fullName evidence="6">Methyltransferase family protein</fullName>
        <ecNumber evidence="6">2.1.1.100</ecNumber>
        <ecNumber evidence="6">2.1.1.334</ecNumber>
    </submittedName>
</protein>
<evidence type="ECO:0000313" key="7">
    <source>
        <dbReference type="Proteomes" id="UP001634747"/>
    </source>
</evidence>
<feature type="transmembrane region" description="Helical" evidence="5">
    <location>
        <begin position="19"/>
        <end position="36"/>
    </location>
</feature>
<keyword evidence="6" id="KW-0489">Methyltransferase</keyword>
<proteinExistence type="predicted"/>
<feature type="transmembrane region" description="Helical" evidence="5">
    <location>
        <begin position="72"/>
        <end position="94"/>
    </location>
</feature>
<dbReference type="InterPro" id="IPR007318">
    <property type="entry name" value="Phopholipid_MeTrfase"/>
</dbReference>
<keyword evidence="3 5" id="KW-1133">Transmembrane helix</keyword>
<dbReference type="EMBL" id="JBJYXY010000001">
    <property type="protein sequence ID" value="MFN2974212.1"/>
    <property type="molecule type" value="Genomic_DNA"/>
</dbReference>
<dbReference type="Pfam" id="PF04191">
    <property type="entry name" value="PEMT"/>
    <property type="match status" value="1"/>
</dbReference>
<keyword evidence="6" id="KW-0808">Transferase</keyword>
<evidence type="ECO:0000256" key="2">
    <source>
        <dbReference type="ARBA" id="ARBA00022692"/>
    </source>
</evidence>
<dbReference type="EC" id="2.1.1.334" evidence="6"/>
<sequence length="265" mass="29050">MKPLPEYLRATAFEYKHRFLIHGLIYTLGLAAPWHLPLWSFLHNESCWFLIADAASKPTFANFAPVWNEVCAGLVLFAVAGVALRVWGAAYLGAATVHSGGMDGSGVIAAGPYRYLRNPLYLGTLLHSVAIVMLMRPEAAVLTMILLTVLQLRLIGREEPFLLNRQGVAYAAYCDRVPRLLPRLRSGVSSSGYRPNWAQGFLSEVYMLGVAVTFAVFGWTRGYAWDLSLIRVVQGIVIALGLSVVAQAFIPKAASQQASEPATQR</sequence>